<dbReference type="InterPro" id="IPR000477">
    <property type="entry name" value="RT_dom"/>
</dbReference>
<dbReference type="EMBL" id="GECZ01022949">
    <property type="protein sequence ID" value="JAS46820.1"/>
    <property type="molecule type" value="Transcribed_RNA"/>
</dbReference>
<sequence>VSTNTAINRLVDCVSRALDGSHRAVGVLCDLSKAFDCVNHDILVSKLLRYGIKDKELSWFTTYLANPKQRTVITKSGITEKSGWSDVSFGVPQGSVLGPCLFIMYVNDLSAATNMNIIQYADDTTLICEGPGTDLGWAFVTEEMDSLGDWFAVNGLAMNVSKTQVIEFSASPRVNSSGTIQSNSTNL</sequence>
<dbReference type="AlphaFoldDB" id="A0A1B6F9H4"/>
<accession>A0A1B6F9H4</accession>
<proteinExistence type="predicted"/>
<dbReference type="InterPro" id="IPR043502">
    <property type="entry name" value="DNA/RNA_pol_sf"/>
</dbReference>
<dbReference type="PANTHER" id="PTHR33332">
    <property type="entry name" value="REVERSE TRANSCRIPTASE DOMAIN-CONTAINING PROTEIN"/>
    <property type="match status" value="1"/>
</dbReference>
<reference evidence="2" key="1">
    <citation type="submission" date="2015-11" db="EMBL/GenBank/DDBJ databases">
        <title>De novo transcriptome assembly of four potential Pierce s Disease insect vectors from Arizona vineyards.</title>
        <authorList>
            <person name="Tassone E.E."/>
        </authorList>
    </citation>
    <scope>NUCLEOTIDE SEQUENCE</scope>
</reference>
<feature type="non-terminal residue" evidence="2">
    <location>
        <position position="1"/>
    </location>
</feature>
<evidence type="ECO:0000313" key="2">
    <source>
        <dbReference type="EMBL" id="JAS46820.1"/>
    </source>
</evidence>
<gene>
    <name evidence="2" type="ORF">g.15465</name>
</gene>
<dbReference type="SUPFAM" id="SSF56672">
    <property type="entry name" value="DNA/RNA polymerases"/>
    <property type="match status" value="1"/>
</dbReference>
<dbReference type="GO" id="GO:0071897">
    <property type="term" value="P:DNA biosynthetic process"/>
    <property type="evidence" value="ECO:0007669"/>
    <property type="project" value="UniProtKB-ARBA"/>
</dbReference>
<protein>
    <recommendedName>
        <fullName evidence="1">Reverse transcriptase domain-containing protein</fullName>
    </recommendedName>
</protein>
<name>A0A1B6F9H4_9HEMI</name>
<evidence type="ECO:0000259" key="1">
    <source>
        <dbReference type="PROSITE" id="PS50878"/>
    </source>
</evidence>
<feature type="non-terminal residue" evidence="2">
    <location>
        <position position="187"/>
    </location>
</feature>
<organism evidence="2">
    <name type="scientific">Cuerna arida</name>
    <dbReference type="NCBI Taxonomy" id="1464854"/>
    <lineage>
        <taxon>Eukaryota</taxon>
        <taxon>Metazoa</taxon>
        <taxon>Ecdysozoa</taxon>
        <taxon>Arthropoda</taxon>
        <taxon>Hexapoda</taxon>
        <taxon>Insecta</taxon>
        <taxon>Pterygota</taxon>
        <taxon>Neoptera</taxon>
        <taxon>Paraneoptera</taxon>
        <taxon>Hemiptera</taxon>
        <taxon>Auchenorrhyncha</taxon>
        <taxon>Membracoidea</taxon>
        <taxon>Cicadellidae</taxon>
        <taxon>Cicadellinae</taxon>
        <taxon>Proconiini</taxon>
        <taxon>Cuerna</taxon>
    </lineage>
</organism>
<dbReference type="Pfam" id="PF00078">
    <property type="entry name" value="RVT_1"/>
    <property type="match status" value="1"/>
</dbReference>
<dbReference type="PROSITE" id="PS50878">
    <property type="entry name" value="RT_POL"/>
    <property type="match status" value="1"/>
</dbReference>
<feature type="domain" description="Reverse transcriptase" evidence="1">
    <location>
        <begin position="1"/>
        <end position="181"/>
    </location>
</feature>